<dbReference type="Gramene" id="RZC82196">
    <property type="protein sequence ID" value="RZC82196"/>
    <property type="gene ID" value="C5167_044975"/>
</dbReference>
<protein>
    <submittedName>
        <fullName evidence="1">Uncharacterized protein</fullName>
    </submittedName>
</protein>
<accession>A0A4Y7LAC6</accession>
<dbReference type="AlphaFoldDB" id="A0A4Y7LAC6"/>
<dbReference type="Proteomes" id="UP000316621">
    <property type="component" value="Chromosome 11"/>
</dbReference>
<keyword evidence="2" id="KW-1185">Reference proteome</keyword>
<proteinExistence type="predicted"/>
<dbReference type="EMBL" id="CM010725">
    <property type="protein sequence ID" value="RZC82196.1"/>
    <property type="molecule type" value="Genomic_DNA"/>
</dbReference>
<evidence type="ECO:0000313" key="2">
    <source>
        <dbReference type="Proteomes" id="UP000316621"/>
    </source>
</evidence>
<gene>
    <name evidence="1" type="ORF">C5167_044975</name>
</gene>
<name>A0A4Y7LAC6_PAPSO</name>
<reference evidence="1 2" key="1">
    <citation type="journal article" date="2018" name="Science">
        <title>The opium poppy genome and morphinan production.</title>
        <authorList>
            <person name="Guo L."/>
            <person name="Winzer T."/>
            <person name="Yang X."/>
            <person name="Li Y."/>
            <person name="Ning Z."/>
            <person name="He Z."/>
            <person name="Teodor R."/>
            <person name="Lu Y."/>
            <person name="Bowser T.A."/>
            <person name="Graham I.A."/>
            <person name="Ye K."/>
        </authorList>
    </citation>
    <scope>NUCLEOTIDE SEQUENCE [LARGE SCALE GENOMIC DNA]</scope>
    <source>
        <strain evidence="2">cv. HN1</strain>
        <tissue evidence="1">Leaves</tissue>
    </source>
</reference>
<evidence type="ECO:0000313" key="1">
    <source>
        <dbReference type="EMBL" id="RZC82196.1"/>
    </source>
</evidence>
<sequence length="37" mass="4276">MSLWFGFHELTSMYDPKQVKDISLDDLDMALKESGLN</sequence>
<organism evidence="1 2">
    <name type="scientific">Papaver somniferum</name>
    <name type="common">Opium poppy</name>
    <dbReference type="NCBI Taxonomy" id="3469"/>
    <lineage>
        <taxon>Eukaryota</taxon>
        <taxon>Viridiplantae</taxon>
        <taxon>Streptophyta</taxon>
        <taxon>Embryophyta</taxon>
        <taxon>Tracheophyta</taxon>
        <taxon>Spermatophyta</taxon>
        <taxon>Magnoliopsida</taxon>
        <taxon>Ranunculales</taxon>
        <taxon>Papaveraceae</taxon>
        <taxon>Papaveroideae</taxon>
        <taxon>Papaver</taxon>
    </lineage>
</organism>